<evidence type="ECO:0000256" key="12">
    <source>
        <dbReference type="ARBA" id="ARBA00023204"/>
    </source>
</evidence>
<evidence type="ECO:0000259" key="17">
    <source>
        <dbReference type="SMART" id="SM00485"/>
    </source>
</evidence>
<keyword evidence="4" id="KW-0540">Nuclease</keyword>
<keyword evidence="3" id="KW-0235">DNA replication</keyword>
<keyword evidence="10" id="KW-0460">Magnesium</keyword>
<dbReference type="EMBL" id="BEXD01000609">
    <property type="protein sequence ID" value="GBB88844.1"/>
    <property type="molecule type" value="Genomic_DNA"/>
</dbReference>
<evidence type="ECO:0000256" key="6">
    <source>
        <dbReference type="ARBA" id="ARBA00022759"/>
    </source>
</evidence>
<dbReference type="Pfam" id="PF00752">
    <property type="entry name" value="XPG_N"/>
    <property type="match status" value="1"/>
</dbReference>
<dbReference type="PRINTS" id="PR00853">
    <property type="entry name" value="XPGRADSUPER"/>
</dbReference>
<name>A0A2Z6QUB7_9GLOM</name>
<evidence type="ECO:0000256" key="14">
    <source>
        <dbReference type="ARBA" id="ARBA00034726"/>
    </source>
</evidence>
<dbReference type="InterPro" id="IPR006084">
    <property type="entry name" value="XPG/Rad2"/>
</dbReference>
<dbReference type="Pfam" id="PF00867">
    <property type="entry name" value="XPG_I"/>
    <property type="match status" value="1"/>
</dbReference>
<dbReference type="SMART" id="SM00485">
    <property type="entry name" value="XPGN"/>
    <property type="match status" value="1"/>
</dbReference>
<evidence type="ECO:0000256" key="4">
    <source>
        <dbReference type="ARBA" id="ARBA00022722"/>
    </source>
</evidence>
<keyword evidence="9" id="KW-0269">Exonuclease</keyword>
<dbReference type="SMART" id="SM00279">
    <property type="entry name" value="HhH2"/>
    <property type="match status" value="1"/>
</dbReference>
<keyword evidence="19" id="KW-1185">Reference proteome</keyword>
<keyword evidence="7" id="KW-0227">DNA damage</keyword>
<evidence type="ECO:0000256" key="9">
    <source>
        <dbReference type="ARBA" id="ARBA00022839"/>
    </source>
</evidence>
<organism evidence="18 19">
    <name type="scientific">Rhizophagus clarus</name>
    <dbReference type="NCBI Taxonomy" id="94130"/>
    <lineage>
        <taxon>Eukaryota</taxon>
        <taxon>Fungi</taxon>
        <taxon>Fungi incertae sedis</taxon>
        <taxon>Mucoromycota</taxon>
        <taxon>Glomeromycotina</taxon>
        <taxon>Glomeromycetes</taxon>
        <taxon>Glomerales</taxon>
        <taxon>Glomeraceae</taxon>
        <taxon>Rhizophagus</taxon>
    </lineage>
</organism>
<dbReference type="Gene3D" id="3.40.50.1010">
    <property type="entry name" value="5'-nuclease"/>
    <property type="match status" value="2"/>
</dbReference>
<dbReference type="PANTHER" id="PTHR11081">
    <property type="entry name" value="FLAP ENDONUCLEASE FAMILY MEMBER"/>
    <property type="match status" value="1"/>
</dbReference>
<evidence type="ECO:0000256" key="3">
    <source>
        <dbReference type="ARBA" id="ARBA00022705"/>
    </source>
</evidence>
<feature type="domain" description="XPG N-terminal" evidence="17">
    <location>
        <begin position="38"/>
        <end position="140"/>
    </location>
</feature>
<evidence type="ECO:0000256" key="2">
    <source>
        <dbReference type="ARBA" id="ARBA00022553"/>
    </source>
</evidence>
<protein>
    <recommendedName>
        <fullName evidence="20">XPG-I domain-containing protein</fullName>
    </recommendedName>
</protein>
<evidence type="ECO:0000313" key="19">
    <source>
        <dbReference type="Proteomes" id="UP000247702"/>
    </source>
</evidence>
<evidence type="ECO:0000256" key="15">
    <source>
        <dbReference type="SAM" id="MobiDB-lite"/>
    </source>
</evidence>
<keyword evidence="8" id="KW-0378">Hydrolase</keyword>
<feature type="domain" description="XPG-I" evidence="16">
    <location>
        <begin position="485"/>
        <end position="555"/>
    </location>
</feature>
<evidence type="ECO:0000256" key="13">
    <source>
        <dbReference type="ARBA" id="ARBA00023242"/>
    </source>
</evidence>
<feature type="region of interest" description="Disordered" evidence="15">
    <location>
        <begin position="227"/>
        <end position="261"/>
    </location>
</feature>
<dbReference type="InterPro" id="IPR029060">
    <property type="entry name" value="PIN-like_dom_sf"/>
</dbReference>
<dbReference type="GO" id="GO:0008409">
    <property type="term" value="F:5'-3' exonuclease activity"/>
    <property type="evidence" value="ECO:0007669"/>
    <property type="project" value="TreeGrafter"/>
</dbReference>
<accession>A0A2Z6QUB7</accession>
<dbReference type="GO" id="GO:0006260">
    <property type="term" value="P:DNA replication"/>
    <property type="evidence" value="ECO:0007669"/>
    <property type="project" value="UniProtKB-KW"/>
</dbReference>
<evidence type="ECO:0000313" key="18">
    <source>
        <dbReference type="EMBL" id="GBB88844.1"/>
    </source>
</evidence>
<dbReference type="FunFam" id="1.10.150.20:FF:000009">
    <property type="entry name" value="Flap endonuclease 1"/>
    <property type="match status" value="1"/>
</dbReference>
<dbReference type="SUPFAM" id="SSF47807">
    <property type="entry name" value="5' to 3' exonuclease, C-terminal subdomain"/>
    <property type="match status" value="1"/>
</dbReference>
<keyword evidence="6" id="KW-0255">Endonuclease</keyword>
<comment type="caution">
    <text evidence="18">The sequence shown here is derived from an EMBL/GenBank/DDBJ whole genome shotgun (WGS) entry which is preliminary data.</text>
</comment>
<dbReference type="GO" id="GO:0017108">
    <property type="term" value="F:5'-flap endonuclease activity"/>
    <property type="evidence" value="ECO:0007669"/>
    <property type="project" value="TreeGrafter"/>
</dbReference>
<dbReference type="Gene3D" id="1.10.150.20">
    <property type="entry name" value="5' to 3' exonuclease, C-terminal subdomain"/>
    <property type="match status" value="1"/>
</dbReference>
<evidence type="ECO:0000259" key="16">
    <source>
        <dbReference type="SMART" id="SM00484"/>
    </source>
</evidence>
<dbReference type="GO" id="GO:0003677">
    <property type="term" value="F:DNA binding"/>
    <property type="evidence" value="ECO:0007669"/>
    <property type="project" value="InterPro"/>
</dbReference>
<dbReference type="AlphaFoldDB" id="A0A2Z6QUB7"/>
<dbReference type="InterPro" id="IPR008918">
    <property type="entry name" value="HhH2"/>
</dbReference>
<reference evidence="18 19" key="1">
    <citation type="submission" date="2017-11" db="EMBL/GenBank/DDBJ databases">
        <title>The genome of Rhizophagus clarus HR1 reveals common genetic basis of auxotrophy among arbuscular mycorrhizal fungi.</title>
        <authorList>
            <person name="Kobayashi Y."/>
        </authorList>
    </citation>
    <scope>NUCLEOTIDE SEQUENCE [LARGE SCALE GENOMIC DNA]</scope>
    <source>
        <strain evidence="18 19">HR1</strain>
    </source>
</reference>
<dbReference type="InterPro" id="IPR036279">
    <property type="entry name" value="5-3_exonuclease_C_sf"/>
</dbReference>
<dbReference type="Proteomes" id="UP000247702">
    <property type="component" value="Unassembled WGS sequence"/>
</dbReference>
<dbReference type="PANTHER" id="PTHR11081:SF9">
    <property type="entry name" value="FLAP ENDONUCLEASE 1"/>
    <property type="match status" value="1"/>
</dbReference>
<gene>
    <name evidence="18" type="ORF">RclHR1_15460004</name>
</gene>
<evidence type="ECO:0000256" key="8">
    <source>
        <dbReference type="ARBA" id="ARBA00022801"/>
    </source>
</evidence>
<dbReference type="InterPro" id="IPR006086">
    <property type="entry name" value="XPG-I_dom"/>
</dbReference>
<evidence type="ECO:0000256" key="1">
    <source>
        <dbReference type="ARBA" id="ARBA00001946"/>
    </source>
</evidence>
<keyword evidence="13" id="KW-0539">Nucleus</keyword>
<keyword evidence="5" id="KW-0479">Metal-binding</keyword>
<evidence type="ECO:0000256" key="10">
    <source>
        <dbReference type="ARBA" id="ARBA00022842"/>
    </source>
</evidence>
<comment type="similarity">
    <text evidence="14">Belongs to the XPG/RAD2 endonuclease family. FEN1 subfamily.</text>
</comment>
<dbReference type="SUPFAM" id="SSF88723">
    <property type="entry name" value="PIN domain-like"/>
    <property type="match status" value="1"/>
</dbReference>
<evidence type="ECO:0000256" key="11">
    <source>
        <dbReference type="ARBA" id="ARBA00023128"/>
    </source>
</evidence>
<evidence type="ECO:0000256" key="7">
    <source>
        <dbReference type="ARBA" id="ARBA00022763"/>
    </source>
</evidence>
<comment type="cofactor">
    <cofactor evidence="1">
        <name>Mg(2+)</name>
        <dbReference type="ChEBI" id="CHEBI:18420"/>
    </cofactor>
</comment>
<evidence type="ECO:0008006" key="20">
    <source>
        <dbReference type="Google" id="ProtNLM"/>
    </source>
</evidence>
<dbReference type="GO" id="GO:0006281">
    <property type="term" value="P:DNA repair"/>
    <property type="evidence" value="ECO:0007669"/>
    <property type="project" value="UniProtKB-KW"/>
</dbReference>
<proteinExistence type="inferred from homology"/>
<keyword evidence="2" id="KW-0597">Phosphoprotein</keyword>
<dbReference type="GO" id="GO:0046872">
    <property type="term" value="F:metal ion binding"/>
    <property type="evidence" value="ECO:0007669"/>
    <property type="project" value="UniProtKB-KW"/>
</dbReference>
<evidence type="ECO:0000256" key="5">
    <source>
        <dbReference type="ARBA" id="ARBA00022723"/>
    </source>
</evidence>
<dbReference type="STRING" id="94130.A0A2Z6QUB7"/>
<keyword evidence="11" id="KW-0496">Mitochondrion</keyword>
<dbReference type="InterPro" id="IPR006085">
    <property type="entry name" value="XPG_DNA_repair_N"/>
</dbReference>
<keyword evidence="12" id="KW-0234">DNA repair</keyword>
<sequence>MYIDHRSSVTQKRSTLKYASKLSLPSLSFLFVFRVYSMGVKNLTRLLQRSAPNSIKQKIIQDYKNKTLVLDGSIFLRRFVYSFRHENENEILHPHIYGFYKLISFLKQNSIKPILIFDGKKRINEKRKEIAKRKMLAEILLRNWNFEKSRKDRVEKWKIVVKKLNNLDETKYQYVTSGIKQVVGKTLSQPLPALIPWTNITSVPEVRTTISADIHPDKTDIPTKIDIPPTKTDISPTKTDIPLTKTDIPPTKTDIPLTKTDIPPTKTDISLTKTEIPLIPPIKTDISPIKTNMLPIIQDIILLVMYVMKALTSNHNIPIQIPSNQIMTPEKIKTKDSKATVEEKVKKAKKVTKEKGKVTTCLIDEPVIKTITNLKDEKKFIEIHPNFEPSESDVELKEDMEKVIKMSFQDTTKLATDKNFTKAQREVGLIEHLLINSVLSGNKNSENLKTFEALEVKNHNLAATYEKRVIPITWNMYNESIDFIRTWGIPCIVLDGHEAEAMCASLVTNGFADATVSEDMDTTVFGDGILLRQFFKKNKPIVEISPVEVKKSLELSHDQYIDLCILCGTDFAGTIRNVGPVTALKLIKQHGSIENILLNLKQDRYLTAPDYIVEVEAARKLYKNPPKITRDIHKQLESCTEHADKFNRLLEKFDIDSTINEEPLDYNVIVYDVNSAEDIDSEYLGPDPFSTNIIKTTEL</sequence>
<dbReference type="SMART" id="SM00484">
    <property type="entry name" value="XPGI"/>
    <property type="match status" value="1"/>
</dbReference>